<feature type="compositionally biased region" description="Low complexity" evidence="2">
    <location>
        <begin position="70"/>
        <end position="92"/>
    </location>
</feature>
<dbReference type="EMBL" id="QTUC01000001">
    <property type="protein sequence ID" value="REF35998.1"/>
    <property type="molecule type" value="Genomic_DNA"/>
</dbReference>
<dbReference type="InterPro" id="IPR023365">
    <property type="entry name" value="Sortase_dom-sf"/>
</dbReference>
<name>A0A3D9V2Q0_THECX</name>
<dbReference type="InterPro" id="IPR005754">
    <property type="entry name" value="Sortase"/>
</dbReference>
<dbReference type="Proteomes" id="UP000256485">
    <property type="component" value="Unassembled WGS sequence"/>
</dbReference>
<proteinExistence type="predicted"/>
<keyword evidence="1" id="KW-0378">Hydrolase</keyword>
<evidence type="ECO:0000313" key="3">
    <source>
        <dbReference type="EMBL" id="REF35998.1"/>
    </source>
</evidence>
<sequence>MGTHRFAAKHRKHRSGAKHRREVLHARRRTWRASTLVIVLATVSGFGLIAVDALGLAATPSGPAPPPMPTATAPPTSSASTKASPPARTTGTPRPPRGTPTKTPPGPKTGTAEAQANAATPNPLASVSRPMRVDIPRIEVAAPLTSVGRAEDGSIDVPPPQKPYLAAWYDDSAVPGHPGRTVIVGHLDSRYSGPAVFYHLGALRKGDTVTVTRRDGIVVEYVVDGTAAHPRDEFPADQIYGPSSRSELRLITCGGSFRQADGWSHNVIVYAHMTSWHRASDAERKRPLRYDTPKA</sequence>
<evidence type="ECO:0000256" key="2">
    <source>
        <dbReference type="SAM" id="MobiDB-lite"/>
    </source>
</evidence>
<evidence type="ECO:0000256" key="1">
    <source>
        <dbReference type="ARBA" id="ARBA00022801"/>
    </source>
</evidence>
<dbReference type="Gene3D" id="2.40.260.10">
    <property type="entry name" value="Sortase"/>
    <property type="match status" value="1"/>
</dbReference>
<gene>
    <name evidence="3" type="ORF">DFJ64_1392</name>
</gene>
<evidence type="ECO:0000313" key="4">
    <source>
        <dbReference type="Proteomes" id="UP000256485"/>
    </source>
</evidence>
<feature type="region of interest" description="Disordered" evidence="2">
    <location>
        <begin position="1"/>
        <end position="23"/>
    </location>
</feature>
<dbReference type="SUPFAM" id="SSF63817">
    <property type="entry name" value="Sortase"/>
    <property type="match status" value="1"/>
</dbReference>
<dbReference type="NCBIfam" id="NF033748">
    <property type="entry name" value="class_F_sortase"/>
    <property type="match status" value="1"/>
</dbReference>
<dbReference type="GO" id="GO:0016787">
    <property type="term" value="F:hydrolase activity"/>
    <property type="evidence" value="ECO:0007669"/>
    <property type="project" value="UniProtKB-KW"/>
</dbReference>
<dbReference type="AlphaFoldDB" id="A0A3D9V2Q0"/>
<dbReference type="Pfam" id="PF04203">
    <property type="entry name" value="Sortase"/>
    <property type="match status" value="1"/>
</dbReference>
<dbReference type="InterPro" id="IPR042001">
    <property type="entry name" value="Sortase_F"/>
</dbReference>
<feature type="compositionally biased region" description="Pro residues" evidence="2">
    <location>
        <begin position="93"/>
        <end position="107"/>
    </location>
</feature>
<organism evidence="3 4">
    <name type="scientific">Thermasporomyces composti</name>
    <dbReference type="NCBI Taxonomy" id="696763"/>
    <lineage>
        <taxon>Bacteria</taxon>
        <taxon>Bacillati</taxon>
        <taxon>Actinomycetota</taxon>
        <taxon>Actinomycetes</taxon>
        <taxon>Propionibacteriales</taxon>
        <taxon>Nocardioidaceae</taxon>
        <taxon>Thermasporomyces</taxon>
    </lineage>
</organism>
<accession>A0A3D9V2Q0</accession>
<reference evidence="3 4" key="1">
    <citation type="submission" date="2018-08" db="EMBL/GenBank/DDBJ databases">
        <title>Sequencing the genomes of 1000 actinobacteria strains.</title>
        <authorList>
            <person name="Klenk H.-P."/>
        </authorList>
    </citation>
    <scope>NUCLEOTIDE SEQUENCE [LARGE SCALE GENOMIC DNA]</scope>
    <source>
        <strain evidence="3 4">DSM 22891</strain>
    </source>
</reference>
<comment type="caution">
    <text evidence="3">The sequence shown here is derived from an EMBL/GenBank/DDBJ whole genome shotgun (WGS) entry which is preliminary data.</text>
</comment>
<feature type="region of interest" description="Disordered" evidence="2">
    <location>
        <begin position="62"/>
        <end position="130"/>
    </location>
</feature>
<keyword evidence="4" id="KW-1185">Reference proteome</keyword>
<dbReference type="CDD" id="cd05829">
    <property type="entry name" value="Sortase_F"/>
    <property type="match status" value="1"/>
</dbReference>
<protein>
    <submittedName>
        <fullName evidence="3">LPXTG-site transpeptidase (Sortase) family protein</fullName>
    </submittedName>
</protein>